<proteinExistence type="predicted"/>
<accession>A0A5J4JEK3</accession>
<dbReference type="Proteomes" id="UP000391919">
    <property type="component" value="Unassembled WGS sequence"/>
</dbReference>
<reference evidence="1 2" key="1">
    <citation type="submission" date="2019-09" db="EMBL/GenBank/DDBJ databases">
        <title>Draft genome sequence of Bacillus sp. JC-7.</title>
        <authorList>
            <person name="Tanaka N."/>
            <person name="Shiwa Y."/>
            <person name="Fujita N."/>
            <person name="Tanasupawat S."/>
        </authorList>
    </citation>
    <scope>NUCLEOTIDE SEQUENCE [LARGE SCALE GENOMIC DNA]</scope>
    <source>
        <strain evidence="1 2">JC-7</strain>
    </source>
</reference>
<protein>
    <recommendedName>
        <fullName evidence="3">Aminodeoxychorismate lyase</fullName>
    </recommendedName>
</protein>
<evidence type="ECO:0000313" key="1">
    <source>
        <dbReference type="EMBL" id="GER68860.1"/>
    </source>
</evidence>
<name>A0A5J4JEK3_9BACI</name>
<dbReference type="EMBL" id="BKZQ01000002">
    <property type="protein sequence ID" value="GER68860.1"/>
    <property type="molecule type" value="Genomic_DNA"/>
</dbReference>
<organism evidence="1 2">
    <name type="scientific">Weizmannia acidilactici</name>
    <dbReference type="NCBI Taxonomy" id="2607726"/>
    <lineage>
        <taxon>Bacteria</taxon>
        <taxon>Bacillati</taxon>
        <taxon>Bacillota</taxon>
        <taxon>Bacilli</taxon>
        <taxon>Bacillales</taxon>
        <taxon>Bacillaceae</taxon>
        <taxon>Heyndrickxia</taxon>
    </lineage>
</organism>
<evidence type="ECO:0008006" key="3">
    <source>
        <dbReference type="Google" id="ProtNLM"/>
    </source>
</evidence>
<gene>
    <name evidence="1" type="ORF">BpJC7_01630</name>
</gene>
<keyword evidence="2" id="KW-1185">Reference proteome</keyword>
<dbReference type="AlphaFoldDB" id="A0A5J4JEK3"/>
<dbReference type="Gene3D" id="3.30.1490.480">
    <property type="entry name" value="Endolytic murein transglycosylase"/>
    <property type="match status" value="1"/>
</dbReference>
<evidence type="ECO:0000313" key="2">
    <source>
        <dbReference type="Proteomes" id="UP000391919"/>
    </source>
</evidence>
<comment type="caution">
    <text evidence="1">The sequence shown here is derived from an EMBL/GenBank/DDBJ whole genome shotgun (WGS) entry which is preliminary data.</text>
</comment>
<sequence length="162" mass="17603">MGMNKLSSFAAGILIATAITGAVYFSGTGEAANKTTDKTKTTASTQLTEKQMKDKLESAGYIVQTKAEYDKNLADAKSSAQKSSATNHHTKTVNRVVFKVTDGMTSIDVGRLLEKAKIVDDAFKFSKDVEKKGVENNLRPGTYVVDSTMSYNEVISTIFKNR</sequence>